<feature type="region of interest" description="Disordered" evidence="1">
    <location>
        <begin position="282"/>
        <end position="348"/>
    </location>
</feature>
<evidence type="ECO:0000313" key="2">
    <source>
        <dbReference type="EMBL" id="MBA6142053.1"/>
    </source>
</evidence>
<organism evidence="2 3">
    <name type="scientific">Pseudomonas juntendi</name>
    <dbReference type="NCBI Taxonomy" id="2666183"/>
    <lineage>
        <taxon>Bacteria</taxon>
        <taxon>Pseudomonadati</taxon>
        <taxon>Pseudomonadota</taxon>
        <taxon>Gammaproteobacteria</taxon>
        <taxon>Pseudomonadales</taxon>
        <taxon>Pseudomonadaceae</taxon>
        <taxon>Pseudomonas</taxon>
    </lineage>
</organism>
<dbReference type="Proteomes" id="UP000590738">
    <property type="component" value="Unassembled WGS sequence"/>
</dbReference>
<gene>
    <name evidence="2" type="ORF">H4B97_06125</name>
</gene>
<accession>A0A7W2LJI4</accession>
<reference evidence="2 3" key="1">
    <citation type="submission" date="2020-07" db="EMBL/GenBank/DDBJ databases">
        <title>Diversity of carbapenemase encoding genes among Pseudomonas putida group clinical isolates in a tertiary Brazilian hospital.</title>
        <authorList>
            <person name="Alberto-Lei F."/>
            <person name="Nodari C.S."/>
            <person name="Streling A.P."/>
            <person name="Paulino J.T."/>
            <person name="Bessa-Neto F.O."/>
            <person name="Cayo R."/>
            <person name="Gales A.C."/>
        </authorList>
    </citation>
    <scope>NUCLEOTIDE SEQUENCE [LARGE SCALE GENOMIC DNA]</scope>
    <source>
        <strain evidence="2 3">12273</strain>
    </source>
</reference>
<evidence type="ECO:0000256" key="1">
    <source>
        <dbReference type="SAM" id="MobiDB-lite"/>
    </source>
</evidence>
<dbReference type="EMBL" id="JACGCZ010000007">
    <property type="protein sequence ID" value="MBA6142053.1"/>
    <property type="molecule type" value="Genomic_DNA"/>
</dbReference>
<feature type="compositionally biased region" description="Polar residues" evidence="1">
    <location>
        <begin position="315"/>
        <end position="326"/>
    </location>
</feature>
<feature type="compositionally biased region" description="Polar residues" evidence="1">
    <location>
        <begin position="339"/>
        <end position="348"/>
    </location>
</feature>
<proteinExistence type="predicted"/>
<dbReference type="AlphaFoldDB" id="A0A7W2LJI4"/>
<comment type="caution">
    <text evidence="2">The sequence shown here is derived from an EMBL/GenBank/DDBJ whole genome shotgun (WGS) entry which is preliminary data.</text>
</comment>
<evidence type="ECO:0000313" key="3">
    <source>
        <dbReference type="Proteomes" id="UP000590738"/>
    </source>
</evidence>
<name>A0A7W2LJI4_9PSED</name>
<protein>
    <submittedName>
        <fullName evidence="2">DUF2236 domain-containing protein</fullName>
    </submittedName>
</protein>
<sequence>MEDIMQGTNAAVSDNRGYKWIAREIERLDPEKDFAEIWRLSTTYYVNDFVMNLVYTLGIPAFTQPPAGSVVMGVTTEKAIKKPQKRTDDTLQHFWTWFEYGPDDPRMQASLAHVNRGHAALAKRSPGTFPARDVIYTTAWIGANLHRLRLSVGLPGFTKNQQIASQRYWAAICRQFWSEDGLVTEYPESFEAMLQYIEDYEAQPWEQVESGRVLTEAIIKQFVDAYFPGPLGWIGRQLYLSFQLPTINGLMQSGKPNPIMKWVMRKGLWFGLTLQERVFPDPKLSTPEKARRKPVRPGQHIDPPTAEVKCPFPGATSQPSIPSADSSGCPFHAGKANGEANNSDLRTN</sequence>
<dbReference type="SMR" id="A0A7W2LJI4"/>